<dbReference type="EMBL" id="PVTI01000010">
    <property type="protein sequence ID" value="PRY59344.1"/>
    <property type="molecule type" value="Genomic_DNA"/>
</dbReference>
<dbReference type="OrthoDB" id="9813767at2"/>
<dbReference type="AlphaFoldDB" id="A0A2T0UN66"/>
<protein>
    <recommendedName>
        <fullName evidence="3">Ribbon-helix-helix CopG family protein</fullName>
    </recommendedName>
</protein>
<sequence length="80" mass="8747">MRTTVTIDEALLHEARLEAAQTNQTVSKVLETALREHLVRRAEAPRVDFVLPTFPGGGLLVDILDKEALADALGDNEPAR</sequence>
<reference evidence="1 2" key="1">
    <citation type="submission" date="2018-03" db="EMBL/GenBank/DDBJ databases">
        <title>Genomic Encyclopedia of Archaeal and Bacterial Type Strains, Phase II (KMG-II): from individual species to whole genera.</title>
        <authorList>
            <person name="Goeker M."/>
        </authorList>
    </citation>
    <scope>NUCLEOTIDE SEQUENCE [LARGE SCALE GENOMIC DNA]</scope>
    <source>
        <strain evidence="1 2">ATCC BAA-1496</strain>
    </source>
</reference>
<dbReference type="Proteomes" id="UP000237822">
    <property type="component" value="Unassembled WGS sequence"/>
</dbReference>
<evidence type="ECO:0000313" key="2">
    <source>
        <dbReference type="Proteomes" id="UP000237822"/>
    </source>
</evidence>
<keyword evidence="2" id="KW-1185">Reference proteome</keyword>
<gene>
    <name evidence="1" type="ORF">BCF74_11081</name>
</gene>
<evidence type="ECO:0008006" key="3">
    <source>
        <dbReference type="Google" id="ProtNLM"/>
    </source>
</evidence>
<evidence type="ECO:0000313" key="1">
    <source>
        <dbReference type="EMBL" id="PRY59344.1"/>
    </source>
</evidence>
<dbReference type="RefSeq" id="WP_106297389.1">
    <property type="nucleotide sequence ID" value="NZ_PVTI01000010.1"/>
</dbReference>
<comment type="caution">
    <text evidence="1">The sequence shown here is derived from an EMBL/GenBank/DDBJ whole genome shotgun (WGS) entry which is preliminary data.</text>
</comment>
<name>A0A2T0UN66_9MICO</name>
<organism evidence="1 2">
    <name type="scientific">Knoellia remsis</name>
    <dbReference type="NCBI Taxonomy" id="407159"/>
    <lineage>
        <taxon>Bacteria</taxon>
        <taxon>Bacillati</taxon>
        <taxon>Actinomycetota</taxon>
        <taxon>Actinomycetes</taxon>
        <taxon>Micrococcales</taxon>
        <taxon>Intrasporangiaceae</taxon>
        <taxon>Knoellia</taxon>
    </lineage>
</organism>
<proteinExistence type="predicted"/>
<accession>A0A2T0UN66</accession>